<gene>
    <name evidence="2" type="ORF">KA717_35730</name>
</gene>
<evidence type="ECO:0000313" key="2">
    <source>
        <dbReference type="EMBL" id="UXE60779.1"/>
    </source>
</evidence>
<accession>A0A977KVP6</accession>
<dbReference type="Proteomes" id="UP001065613">
    <property type="component" value="Chromosome"/>
</dbReference>
<organism evidence="2">
    <name type="scientific">Woronichinia naegeliana WA131</name>
    <dbReference type="NCBI Taxonomy" id="2824559"/>
    <lineage>
        <taxon>Bacteria</taxon>
        <taxon>Bacillati</taxon>
        <taxon>Cyanobacteriota</taxon>
        <taxon>Cyanophyceae</taxon>
        <taxon>Synechococcales</taxon>
        <taxon>Coelosphaeriaceae</taxon>
        <taxon>Woronichinia</taxon>
    </lineage>
</organism>
<sequence length="60" mass="6594">MSSLPQPLGQPWWNGNLLTNYSFFKTFWVWLSLDLVSGFTLAAYAIPVALAYSALAGLPS</sequence>
<protein>
    <submittedName>
        <fullName evidence="2">Uncharacterized protein</fullName>
    </submittedName>
</protein>
<keyword evidence="1" id="KW-0472">Membrane</keyword>
<proteinExistence type="predicted"/>
<reference evidence="2" key="1">
    <citation type="submission" date="2021-04" db="EMBL/GenBank/DDBJ databases">
        <title>Genome sequence of Woronichinia naegeliana from Washington state freshwater lake bloom.</title>
        <authorList>
            <person name="Dreher T.W."/>
        </authorList>
    </citation>
    <scope>NUCLEOTIDE SEQUENCE</scope>
    <source>
        <strain evidence="2">WA131</strain>
    </source>
</reference>
<evidence type="ECO:0000256" key="1">
    <source>
        <dbReference type="SAM" id="Phobius"/>
    </source>
</evidence>
<keyword evidence="1" id="KW-0812">Transmembrane</keyword>
<name>A0A977KVP6_9CYAN</name>
<feature type="transmembrane region" description="Helical" evidence="1">
    <location>
        <begin position="27"/>
        <end position="55"/>
    </location>
</feature>
<dbReference type="KEGG" id="wna:KA717_35730"/>
<keyword evidence="1" id="KW-1133">Transmembrane helix</keyword>
<dbReference type="EMBL" id="CP073041">
    <property type="protein sequence ID" value="UXE60779.1"/>
    <property type="molecule type" value="Genomic_DNA"/>
</dbReference>
<dbReference type="AlphaFoldDB" id="A0A977KVP6"/>